<keyword evidence="3" id="KW-1185">Reference proteome</keyword>
<gene>
    <name evidence="2" type="ORF">EDC19_1360</name>
</gene>
<comment type="caution">
    <text evidence="2">The sequence shown here is derived from an EMBL/GenBank/DDBJ whole genome shotgun (WGS) entry which is preliminary data.</text>
</comment>
<organism evidence="2 3">
    <name type="scientific">Natranaerovirga hydrolytica</name>
    <dbReference type="NCBI Taxonomy" id="680378"/>
    <lineage>
        <taxon>Bacteria</taxon>
        <taxon>Bacillati</taxon>
        <taxon>Bacillota</taxon>
        <taxon>Clostridia</taxon>
        <taxon>Lachnospirales</taxon>
        <taxon>Natranaerovirgaceae</taxon>
        <taxon>Natranaerovirga</taxon>
    </lineage>
</organism>
<sequence>MKLNSFKLPVIIVLLLISIVQIIRLWFDDFSNRNFFYNVIERQPAFEEILDDDISILNPETMAVYYPENDEEQFYIIKNTRAEFEDLLHNNRRLIQDILRYGTNEGVSIVNWDDFWVRQSIVMKLPVAIQYEDLLLDTKITRGIPEENYYFDYIIIIPAANSNRDVYTYLVNSEQSQMMTISYGDREEDAHNRRVIQTMNDLFEKQAFPLYLSTKKLGLRRFSQNIFLPLEDINVNYNQSIQIEVPFIQNEVINEREVENYVNRFFSNPAAKYLIQDEHVWTYRDEQNIVRYDTNGIVEYTDLTVRKQIVDDSLMNAYAIGMNFIDDVANINNQEFYLMDYEMTNQDIILYFNYRYNDFDFVLSDSLKETLGVKAPLEIRISNDQVYYFKKWLIEKEISIFGYREFDIDYINALDRYVGLYGEDNDIIEDMYLAYYIDDINTQSNLNWIIKSDDYYIIELD</sequence>
<dbReference type="RefSeq" id="WP_132282088.1">
    <property type="nucleotide sequence ID" value="NZ_SMGQ01000012.1"/>
</dbReference>
<keyword evidence="1" id="KW-0812">Transmembrane</keyword>
<dbReference type="Proteomes" id="UP000294545">
    <property type="component" value="Unassembled WGS sequence"/>
</dbReference>
<proteinExistence type="predicted"/>
<dbReference type="OrthoDB" id="2079342at2"/>
<feature type="transmembrane region" description="Helical" evidence="1">
    <location>
        <begin position="6"/>
        <end position="27"/>
    </location>
</feature>
<dbReference type="AlphaFoldDB" id="A0A4R1MMQ2"/>
<name>A0A4R1MMQ2_9FIRM</name>
<accession>A0A4R1MMQ2</accession>
<protein>
    <recommendedName>
        <fullName evidence="4">Regulatory protein YycH of two-component signal transduction system YycFG</fullName>
    </recommendedName>
</protein>
<evidence type="ECO:0000313" key="3">
    <source>
        <dbReference type="Proteomes" id="UP000294545"/>
    </source>
</evidence>
<evidence type="ECO:0000256" key="1">
    <source>
        <dbReference type="SAM" id="Phobius"/>
    </source>
</evidence>
<reference evidence="2 3" key="1">
    <citation type="submission" date="2019-03" db="EMBL/GenBank/DDBJ databases">
        <title>Genomic Encyclopedia of Type Strains, Phase IV (KMG-IV): sequencing the most valuable type-strain genomes for metagenomic binning, comparative biology and taxonomic classification.</title>
        <authorList>
            <person name="Goeker M."/>
        </authorList>
    </citation>
    <scope>NUCLEOTIDE SEQUENCE [LARGE SCALE GENOMIC DNA]</scope>
    <source>
        <strain evidence="2 3">DSM 24176</strain>
    </source>
</reference>
<evidence type="ECO:0000313" key="2">
    <source>
        <dbReference type="EMBL" id="TCK93172.1"/>
    </source>
</evidence>
<keyword evidence="1" id="KW-1133">Transmembrane helix</keyword>
<keyword evidence="1" id="KW-0472">Membrane</keyword>
<dbReference type="EMBL" id="SMGQ01000012">
    <property type="protein sequence ID" value="TCK93172.1"/>
    <property type="molecule type" value="Genomic_DNA"/>
</dbReference>
<evidence type="ECO:0008006" key="4">
    <source>
        <dbReference type="Google" id="ProtNLM"/>
    </source>
</evidence>